<gene>
    <name evidence="1" type="ORF">GEMMAAP_00475</name>
</gene>
<dbReference type="KEGG" id="gph:GEMMAAP_00475"/>
<dbReference type="EMBL" id="CP011454">
    <property type="protein sequence ID" value="AMW03733.1"/>
    <property type="molecule type" value="Genomic_DNA"/>
</dbReference>
<protein>
    <submittedName>
        <fullName evidence="1">Uncharacterized protein</fullName>
    </submittedName>
</protein>
<dbReference type="AlphaFoldDB" id="A0A143BGL3"/>
<dbReference type="InterPro" id="IPR011051">
    <property type="entry name" value="RmlC_Cupin_sf"/>
</dbReference>
<reference evidence="1 2" key="2">
    <citation type="journal article" date="2016" name="Environ. Microbiol. Rep.">
        <title>Metagenomic evidence for the presence of phototrophic Gemmatimonadetes bacteria in diverse environments.</title>
        <authorList>
            <person name="Zeng Y."/>
            <person name="Baumbach J."/>
            <person name="Barbosa E.G."/>
            <person name="Azevedo V."/>
            <person name="Zhang C."/>
            <person name="Koblizek M."/>
        </authorList>
    </citation>
    <scope>NUCLEOTIDE SEQUENCE [LARGE SCALE GENOMIC DNA]</scope>
    <source>
        <strain evidence="1 2">AP64</strain>
    </source>
</reference>
<organism evidence="1 2">
    <name type="scientific">Gemmatimonas phototrophica</name>
    <dbReference type="NCBI Taxonomy" id="1379270"/>
    <lineage>
        <taxon>Bacteria</taxon>
        <taxon>Pseudomonadati</taxon>
        <taxon>Gemmatimonadota</taxon>
        <taxon>Gemmatimonadia</taxon>
        <taxon>Gemmatimonadales</taxon>
        <taxon>Gemmatimonadaceae</taxon>
        <taxon>Gemmatimonas</taxon>
    </lineage>
</organism>
<accession>A0A143BGL3</accession>
<dbReference type="Gene3D" id="2.60.120.10">
    <property type="entry name" value="Jelly Rolls"/>
    <property type="match status" value="2"/>
</dbReference>
<dbReference type="Proteomes" id="UP000076404">
    <property type="component" value="Chromosome"/>
</dbReference>
<reference evidence="1 2" key="1">
    <citation type="journal article" date="2014" name="Proc. Natl. Acad. Sci. U.S.A.">
        <title>Functional type 2 photosynthetic reaction centers found in the rare bacterial phylum Gemmatimonadetes.</title>
        <authorList>
            <person name="Zeng Y."/>
            <person name="Feng F."/>
            <person name="Medova H."/>
            <person name="Dean J."/>
            <person name="Koblizek M."/>
        </authorList>
    </citation>
    <scope>NUCLEOTIDE SEQUENCE [LARGE SCALE GENOMIC DNA]</scope>
    <source>
        <strain evidence="1 2">AP64</strain>
    </source>
</reference>
<proteinExistence type="predicted"/>
<evidence type="ECO:0000313" key="2">
    <source>
        <dbReference type="Proteomes" id="UP000076404"/>
    </source>
</evidence>
<sequence>MFEGGGLRVLDVQIAPGDTSLYHLHATPILYTSVSVSRTIEQLVGGDWPPPGTPPILQWVVGRTLSDTIYPVRPKSHRVTNIGTTLFRLIAVVTTDGTPRPFTTPIGNELLGAPELSNSWFRQTRVTLAPGDTSPYKQATRTVVAILPMSGSATIERDGGPATLLSTPGAFTVIAAGTRYRLRHNAGSTAEVVLVQPH</sequence>
<dbReference type="InterPro" id="IPR014710">
    <property type="entry name" value="RmlC-like_jellyroll"/>
</dbReference>
<name>A0A143BGL3_9BACT</name>
<evidence type="ECO:0000313" key="1">
    <source>
        <dbReference type="EMBL" id="AMW03733.1"/>
    </source>
</evidence>
<keyword evidence="2" id="KW-1185">Reference proteome</keyword>
<dbReference type="SUPFAM" id="SSF51182">
    <property type="entry name" value="RmlC-like cupins"/>
    <property type="match status" value="1"/>
</dbReference>